<proteinExistence type="inferred from homology"/>
<reference evidence="17" key="1">
    <citation type="journal article" date="2019" name="Int. J. Syst. Evol. Microbiol.">
        <title>The Global Catalogue of Microorganisms (GCM) 10K type strain sequencing project: providing services to taxonomists for standard genome sequencing and annotation.</title>
        <authorList>
            <consortium name="The Broad Institute Genomics Platform"/>
            <consortium name="The Broad Institute Genome Sequencing Center for Infectious Disease"/>
            <person name="Wu L."/>
            <person name="Ma J."/>
        </authorList>
    </citation>
    <scope>NUCLEOTIDE SEQUENCE [LARGE SCALE GENOMIC DNA]</scope>
    <source>
        <strain evidence="17">JCM 16540</strain>
    </source>
</reference>
<dbReference type="Gene3D" id="3.20.20.80">
    <property type="entry name" value="Glycosidases"/>
    <property type="match status" value="1"/>
</dbReference>
<evidence type="ECO:0000256" key="6">
    <source>
        <dbReference type="ARBA" id="ARBA00022723"/>
    </source>
</evidence>
<dbReference type="EC" id="3.2.1.1" evidence="4 12"/>
<dbReference type="InterPro" id="IPR031319">
    <property type="entry name" value="A-amylase_C"/>
</dbReference>
<dbReference type="SUPFAM" id="SSF51011">
    <property type="entry name" value="Glycosyl hydrolase domain"/>
    <property type="match status" value="1"/>
</dbReference>
<dbReference type="PANTHER" id="PTHR43447">
    <property type="entry name" value="ALPHA-AMYLASE"/>
    <property type="match status" value="1"/>
</dbReference>
<dbReference type="CDD" id="cd11317">
    <property type="entry name" value="AmyAc_bac_euk_AmyA"/>
    <property type="match status" value="1"/>
</dbReference>
<evidence type="ECO:0000256" key="9">
    <source>
        <dbReference type="ARBA" id="ARBA00023277"/>
    </source>
</evidence>
<dbReference type="PRINTS" id="PR00110">
    <property type="entry name" value="ALPHAAMYLASE"/>
</dbReference>
<dbReference type="InterPro" id="IPR017853">
    <property type="entry name" value="GH"/>
</dbReference>
<evidence type="ECO:0000256" key="12">
    <source>
        <dbReference type="RuleBase" id="RU361134"/>
    </source>
</evidence>
<comment type="similarity">
    <text evidence="3 11">Belongs to the glycosyl hydrolase 13 family.</text>
</comment>
<keyword evidence="13" id="KW-0732">Signal</keyword>
<evidence type="ECO:0000256" key="2">
    <source>
        <dbReference type="ARBA" id="ARBA00001913"/>
    </source>
</evidence>
<dbReference type="Pfam" id="PF00128">
    <property type="entry name" value="Alpha-amylase"/>
    <property type="match status" value="1"/>
</dbReference>
<dbReference type="EMBL" id="BAAAYR010000001">
    <property type="protein sequence ID" value="GAA3555226.1"/>
    <property type="molecule type" value="Genomic_DNA"/>
</dbReference>
<accession>A0ABP6WQQ8</accession>
<dbReference type="InterPro" id="IPR013780">
    <property type="entry name" value="Glyco_hydro_b"/>
</dbReference>
<comment type="catalytic activity">
    <reaction evidence="1 12">
        <text>Endohydrolysis of (1-&gt;4)-alpha-D-glucosidic linkages in polysaccharides containing three or more (1-&gt;4)-alpha-linked D-glucose units.</text>
        <dbReference type="EC" id="3.2.1.1"/>
    </reaction>
</comment>
<evidence type="ECO:0000259" key="14">
    <source>
        <dbReference type="SMART" id="SM00632"/>
    </source>
</evidence>
<keyword evidence="6" id="KW-0479">Metal-binding</keyword>
<evidence type="ECO:0000256" key="1">
    <source>
        <dbReference type="ARBA" id="ARBA00000548"/>
    </source>
</evidence>
<evidence type="ECO:0000256" key="10">
    <source>
        <dbReference type="ARBA" id="ARBA00023295"/>
    </source>
</evidence>
<feature type="domain" description="Glycosyl hydrolase family 13 catalytic" evidence="15">
    <location>
        <begin position="69"/>
        <end position="441"/>
    </location>
</feature>
<evidence type="ECO:0000256" key="13">
    <source>
        <dbReference type="SAM" id="SignalP"/>
    </source>
</evidence>
<keyword evidence="7 12" id="KW-0378">Hydrolase</keyword>
<evidence type="ECO:0000256" key="5">
    <source>
        <dbReference type="ARBA" id="ARBA00017303"/>
    </source>
</evidence>
<feature type="domain" description="Alpha-amylase C-terminal" evidence="14">
    <location>
        <begin position="450"/>
        <end position="535"/>
    </location>
</feature>
<evidence type="ECO:0000256" key="4">
    <source>
        <dbReference type="ARBA" id="ARBA00012595"/>
    </source>
</evidence>
<dbReference type="InterPro" id="IPR006047">
    <property type="entry name" value="GH13_cat_dom"/>
</dbReference>
<evidence type="ECO:0000256" key="8">
    <source>
        <dbReference type="ARBA" id="ARBA00022837"/>
    </source>
</evidence>
<dbReference type="InterPro" id="IPR006046">
    <property type="entry name" value="Alpha_amylase"/>
</dbReference>
<evidence type="ECO:0000256" key="3">
    <source>
        <dbReference type="ARBA" id="ARBA00008061"/>
    </source>
</evidence>
<gene>
    <name evidence="16" type="ORF">GCM10022197_07980</name>
</gene>
<sequence>MVVPRTLLRTSVVGLATLAAALAAATTTTASAAPAVPSTPQATAAQLTGQVASVGGAAAKASRKVQEPGVTASLWEWSWRSVASECPRLAKIGYDGVQVAPPQDSVKRTATGNGSDAYLHPWWEVYQAVDYGLTSRMGDEQQFRDMVTDCREAGVKVYVDAVINHTTGQGNLSYGGKSYTPYTYADAGYVPEDFHYNVGACPSADGGIADFNNKTEVWNCNLVGLEDLRTETPKVQATLAAYLNKLLRYGVSGFRVDAGKHMAPADLDAIYDRLRPTVDGKRPYWALEIGAGSPGVLSPEAYTEHGDVLGLDGVKQIYGAFRSYEGSDRQGDISGLATFGSGSGLTRSSRTMSFVTNHDTNHDAANALTYKEGDQYLLATEWLLADGYGSPQVFSSFTFGADANQGPPSDDEGIIDRASCSNGRWTCDHAKAGVAAMVRFHQYVGSAGKRHVDDDEQNVLAFSRGTKGWAGFNNNTSARTITVKTGLKKGTYCDTLTGGESDGVCAGTTVKVDKKGRATVVLPARGAVAFTKKDRL</sequence>
<protein>
    <recommendedName>
        <fullName evidence="5 12">Alpha-amylase</fullName>
        <ecNumber evidence="4 12">3.2.1.1</ecNumber>
    </recommendedName>
</protein>
<dbReference type="Gene3D" id="2.60.40.1180">
    <property type="entry name" value="Golgi alpha-mannosidase II"/>
    <property type="match status" value="1"/>
</dbReference>
<keyword evidence="17" id="KW-1185">Reference proteome</keyword>
<keyword evidence="9 12" id="KW-0119">Carbohydrate metabolism</keyword>
<evidence type="ECO:0000313" key="17">
    <source>
        <dbReference type="Proteomes" id="UP001500767"/>
    </source>
</evidence>
<evidence type="ECO:0000256" key="11">
    <source>
        <dbReference type="RuleBase" id="RU003615"/>
    </source>
</evidence>
<comment type="caution">
    <text evidence="16">The sequence shown here is derived from an EMBL/GenBank/DDBJ whole genome shotgun (WGS) entry which is preliminary data.</text>
</comment>
<dbReference type="Proteomes" id="UP001500767">
    <property type="component" value="Unassembled WGS sequence"/>
</dbReference>
<dbReference type="SMART" id="SM00642">
    <property type="entry name" value="Aamy"/>
    <property type="match status" value="1"/>
</dbReference>
<dbReference type="SUPFAM" id="SSF51445">
    <property type="entry name" value="(Trans)glycosidases"/>
    <property type="match status" value="1"/>
</dbReference>
<evidence type="ECO:0000256" key="7">
    <source>
        <dbReference type="ARBA" id="ARBA00022801"/>
    </source>
</evidence>
<evidence type="ECO:0000313" key="16">
    <source>
        <dbReference type="EMBL" id="GAA3555226.1"/>
    </source>
</evidence>
<feature type="signal peptide" evidence="13">
    <location>
        <begin position="1"/>
        <end position="32"/>
    </location>
</feature>
<name>A0ABP6WQQ8_9ACTN</name>
<organism evidence="16 17">
    <name type="scientific">Microlunatus spumicola</name>
    <dbReference type="NCBI Taxonomy" id="81499"/>
    <lineage>
        <taxon>Bacteria</taxon>
        <taxon>Bacillati</taxon>
        <taxon>Actinomycetota</taxon>
        <taxon>Actinomycetes</taxon>
        <taxon>Propionibacteriales</taxon>
        <taxon>Propionibacteriaceae</taxon>
        <taxon>Microlunatus</taxon>
    </lineage>
</organism>
<dbReference type="RefSeq" id="WP_204912138.1">
    <property type="nucleotide sequence ID" value="NZ_BAAAYR010000001.1"/>
</dbReference>
<feature type="chain" id="PRO_5046966794" description="Alpha-amylase" evidence="13">
    <location>
        <begin position="33"/>
        <end position="536"/>
    </location>
</feature>
<evidence type="ECO:0000259" key="15">
    <source>
        <dbReference type="SMART" id="SM00642"/>
    </source>
</evidence>
<keyword evidence="10 12" id="KW-0326">Glycosidase</keyword>
<dbReference type="Pfam" id="PF02806">
    <property type="entry name" value="Alpha-amylase_C"/>
    <property type="match status" value="1"/>
</dbReference>
<comment type="cofactor">
    <cofactor evidence="2">
        <name>Ca(2+)</name>
        <dbReference type="ChEBI" id="CHEBI:29108"/>
    </cofactor>
</comment>
<keyword evidence="8" id="KW-0106">Calcium</keyword>
<dbReference type="SMART" id="SM00632">
    <property type="entry name" value="Aamy_C"/>
    <property type="match status" value="1"/>
</dbReference>
<dbReference type="InterPro" id="IPR006048">
    <property type="entry name" value="A-amylase/branching_C"/>
</dbReference>